<dbReference type="InterPro" id="IPR037523">
    <property type="entry name" value="VOC_core"/>
</dbReference>
<dbReference type="Proteomes" id="UP000063429">
    <property type="component" value="Chromosome"/>
</dbReference>
<sequence length="132" mass="14205">MIDHAGFTPSDYDRTKAFYTQALAPIGYTLLMELPASVTGDTDVAGFGEAPKPDFWLARATAGKPAHSPTLHFAFRVNSRGPVDAFYQAALQAGGKDNGAPGIRAHYHPDYYSAFVRDPDGHNIEVVCHAPA</sequence>
<organism evidence="2 3">
    <name type="scientific">Herbaspirillum hiltneri N3</name>
    <dbReference type="NCBI Taxonomy" id="1262470"/>
    <lineage>
        <taxon>Bacteria</taxon>
        <taxon>Pseudomonadati</taxon>
        <taxon>Pseudomonadota</taxon>
        <taxon>Betaproteobacteria</taxon>
        <taxon>Burkholderiales</taxon>
        <taxon>Oxalobacteraceae</taxon>
        <taxon>Herbaspirillum</taxon>
    </lineage>
</organism>
<proteinExistence type="predicted"/>
<keyword evidence="3" id="KW-1185">Reference proteome</keyword>
<dbReference type="RefSeq" id="WP_053199882.1">
    <property type="nucleotide sequence ID" value="NZ_CP011409.1"/>
</dbReference>
<accession>A0ABM5V4J0</accession>
<dbReference type="CDD" id="cd07262">
    <property type="entry name" value="VOC_like"/>
    <property type="match status" value="1"/>
</dbReference>
<feature type="domain" description="VOC" evidence="1">
    <location>
        <begin position="1"/>
        <end position="129"/>
    </location>
</feature>
<gene>
    <name evidence="2" type="ORF">F506_18575</name>
</gene>
<dbReference type="EMBL" id="CP011409">
    <property type="protein sequence ID" value="AKZ64394.1"/>
    <property type="molecule type" value="Genomic_DNA"/>
</dbReference>
<evidence type="ECO:0000259" key="1">
    <source>
        <dbReference type="PROSITE" id="PS51819"/>
    </source>
</evidence>
<dbReference type="SUPFAM" id="SSF54593">
    <property type="entry name" value="Glyoxalase/Bleomycin resistance protein/Dihydroxybiphenyl dioxygenase"/>
    <property type="match status" value="1"/>
</dbReference>
<dbReference type="Gene3D" id="3.10.180.10">
    <property type="entry name" value="2,3-Dihydroxybiphenyl 1,2-Dioxygenase, domain 1"/>
    <property type="match status" value="1"/>
</dbReference>
<dbReference type="PANTHER" id="PTHR35006">
    <property type="entry name" value="GLYOXALASE FAMILY PROTEIN (AFU_ORTHOLOGUE AFUA_5G14830)"/>
    <property type="match status" value="1"/>
</dbReference>
<evidence type="ECO:0000313" key="3">
    <source>
        <dbReference type="Proteomes" id="UP000063429"/>
    </source>
</evidence>
<evidence type="ECO:0000313" key="2">
    <source>
        <dbReference type="EMBL" id="AKZ64394.1"/>
    </source>
</evidence>
<dbReference type="InterPro" id="IPR029068">
    <property type="entry name" value="Glyas_Bleomycin-R_OHBP_Dase"/>
</dbReference>
<dbReference type="PROSITE" id="PS51819">
    <property type="entry name" value="VOC"/>
    <property type="match status" value="1"/>
</dbReference>
<protein>
    <submittedName>
        <fullName evidence="2">Glyoxalase</fullName>
    </submittedName>
</protein>
<reference evidence="3" key="1">
    <citation type="journal article" date="2015" name="Genome Announc.">
        <title>Complete Genome Sequence of Herbaspirillum hiltneri N3 (DSM 17495), Isolated from Surface-Sterilized Wheat Roots.</title>
        <authorList>
            <person name="Guizelini D."/>
            <person name="Saizaki P.M."/>
            <person name="Coimbra N.A."/>
            <person name="Weiss V.A."/>
            <person name="Faoro H."/>
            <person name="Sfeir M.Z."/>
            <person name="Baura V.A."/>
            <person name="Monteiro R.A."/>
            <person name="Chubatsu L.S."/>
            <person name="Souza E.M."/>
            <person name="Cruz L.M."/>
            <person name="Pedrosa F.O."/>
            <person name="Raittz R.T."/>
            <person name="Marchaukoski J.N."/>
            <person name="Steffens M.B."/>
        </authorList>
    </citation>
    <scope>NUCLEOTIDE SEQUENCE [LARGE SCALE GENOMIC DNA]</scope>
    <source>
        <strain evidence="3">N3</strain>
    </source>
</reference>
<name>A0ABM5V4J0_9BURK</name>
<dbReference type="Pfam" id="PF00903">
    <property type="entry name" value="Glyoxalase"/>
    <property type="match status" value="1"/>
</dbReference>
<dbReference type="InterPro" id="IPR004360">
    <property type="entry name" value="Glyas_Fos-R_dOase_dom"/>
</dbReference>
<dbReference type="PANTHER" id="PTHR35006:SF2">
    <property type="entry name" value="GLYOXALASE FAMILY PROTEIN (AFU_ORTHOLOGUE AFUA_5G14830)"/>
    <property type="match status" value="1"/>
</dbReference>